<keyword evidence="3 6" id="KW-0378">Hydrolase</keyword>
<accession>A0ABQ2K5M0</accession>
<dbReference type="GO" id="GO:0016787">
    <property type="term" value="F:hydrolase activity"/>
    <property type="evidence" value="ECO:0007669"/>
    <property type="project" value="UniProtKB-KW"/>
</dbReference>
<protein>
    <submittedName>
        <fullName evidence="6">Hydrolase</fullName>
    </submittedName>
</protein>
<gene>
    <name evidence="6" type="ORF">GCM10011610_05410</name>
</gene>
<evidence type="ECO:0000313" key="7">
    <source>
        <dbReference type="Proteomes" id="UP000658127"/>
    </source>
</evidence>
<evidence type="ECO:0000256" key="1">
    <source>
        <dbReference type="ARBA" id="ARBA00010088"/>
    </source>
</evidence>
<comment type="caution">
    <text evidence="6">The sequence shown here is derived from an EMBL/GenBank/DDBJ whole genome shotgun (WGS) entry which is preliminary data.</text>
</comment>
<dbReference type="InterPro" id="IPR051601">
    <property type="entry name" value="Serine_prot/Carboxylest_S33"/>
</dbReference>
<dbReference type="Pfam" id="PF08386">
    <property type="entry name" value="Abhydrolase_4"/>
    <property type="match status" value="1"/>
</dbReference>
<keyword evidence="7" id="KW-1185">Reference proteome</keyword>
<comment type="similarity">
    <text evidence="1">Belongs to the peptidase S33 family.</text>
</comment>
<evidence type="ECO:0000256" key="2">
    <source>
        <dbReference type="ARBA" id="ARBA00022729"/>
    </source>
</evidence>
<organism evidence="6 7">
    <name type="scientific">Nocardia rhizosphaerihabitans</name>
    <dbReference type="NCBI Taxonomy" id="1691570"/>
    <lineage>
        <taxon>Bacteria</taxon>
        <taxon>Bacillati</taxon>
        <taxon>Actinomycetota</taxon>
        <taxon>Actinomycetes</taxon>
        <taxon>Mycobacteriales</taxon>
        <taxon>Nocardiaceae</taxon>
        <taxon>Nocardia</taxon>
    </lineage>
</organism>
<dbReference type="Gene3D" id="3.40.50.1820">
    <property type="entry name" value="alpha/beta hydrolase"/>
    <property type="match status" value="1"/>
</dbReference>
<dbReference type="InterPro" id="IPR013595">
    <property type="entry name" value="Pept_S33_TAP-like_C"/>
</dbReference>
<evidence type="ECO:0000259" key="4">
    <source>
        <dbReference type="Pfam" id="PF00561"/>
    </source>
</evidence>
<dbReference type="InterPro" id="IPR000073">
    <property type="entry name" value="AB_hydrolase_1"/>
</dbReference>
<evidence type="ECO:0000313" key="6">
    <source>
        <dbReference type="EMBL" id="GGN68326.1"/>
    </source>
</evidence>
<dbReference type="Pfam" id="PF00561">
    <property type="entry name" value="Abhydrolase_1"/>
    <property type="match status" value="1"/>
</dbReference>
<keyword evidence="2" id="KW-0732">Signal</keyword>
<proteinExistence type="inferred from homology"/>
<dbReference type="InterPro" id="IPR029058">
    <property type="entry name" value="AB_hydrolase_fold"/>
</dbReference>
<dbReference type="EMBL" id="BMNE01000001">
    <property type="protein sequence ID" value="GGN68326.1"/>
    <property type="molecule type" value="Genomic_DNA"/>
</dbReference>
<feature type="domain" description="Peptidase S33 tripeptidyl aminopeptidase-like C-terminal" evidence="5">
    <location>
        <begin position="445"/>
        <end position="549"/>
    </location>
</feature>
<dbReference type="PANTHER" id="PTHR43248:SF29">
    <property type="entry name" value="TRIPEPTIDYL AMINOPEPTIDASE"/>
    <property type="match status" value="1"/>
</dbReference>
<feature type="domain" description="AB hydrolase-1" evidence="4">
    <location>
        <begin position="136"/>
        <end position="293"/>
    </location>
</feature>
<evidence type="ECO:0000256" key="3">
    <source>
        <dbReference type="ARBA" id="ARBA00022801"/>
    </source>
</evidence>
<dbReference type="SUPFAM" id="SSF53474">
    <property type="entry name" value="alpha/beta-Hydrolases"/>
    <property type="match status" value="1"/>
</dbReference>
<name>A0ABQ2K5M0_9NOCA</name>
<dbReference type="Proteomes" id="UP000658127">
    <property type="component" value="Unassembled WGS sequence"/>
</dbReference>
<sequence length="558" mass="59431">MPLGGHAISGLLSPEWGTTPGAPGMTIVRMPTPTSIVCGVIAALTLVAGGCTSIDQVAAGAGKSVAELVAQADAVPTPRVSWTPCAEEALRRYECASVPVPLDYARPDGPTIALAILRQRASDPTRRIGTLFTAAGGPGGSGIDWAADGELFPGELSRQFDVITFDQRGVGRSAPVRCFPNSAVQNEFWRNIAIPPIDDRQQHGTENASRQLAAGCAAESGELISHLTTVDAARDLDLLRRAVGDEKLTYGGSSYASYLGIVYGTLFPDRVRALQLSSIVDPDAYTTDTRSHIADTAQGTEEVLTELLRLCATAGPRHCAFAGSPKSSATDLRARDTAVLDQSKVAPIQVGQGSESVSVTYNEIVQAHAMLLYSPARGWPALATLLTELELGSAGHPDVVREILAAVGMTGDFLASFVAISCADNTFTRQSHRWPEFAQESAERSPVYGPFWLYLRQPCAAWPAPETGYPQRFTGPWTQQSPVPALLLNNRFDPATPLTSARRAAQAMGTARLVVVTDGYGHEPTGECATTLRERYLIDLRIPEPDTTCTTGQTPFAE</sequence>
<reference evidence="7" key="1">
    <citation type="journal article" date="2019" name="Int. J. Syst. Evol. Microbiol.">
        <title>The Global Catalogue of Microorganisms (GCM) 10K type strain sequencing project: providing services to taxonomists for standard genome sequencing and annotation.</title>
        <authorList>
            <consortium name="The Broad Institute Genomics Platform"/>
            <consortium name="The Broad Institute Genome Sequencing Center for Infectious Disease"/>
            <person name="Wu L."/>
            <person name="Ma J."/>
        </authorList>
    </citation>
    <scope>NUCLEOTIDE SEQUENCE [LARGE SCALE GENOMIC DNA]</scope>
    <source>
        <strain evidence="7">CGMCC 4.7329</strain>
    </source>
</reference>
<dbReference type="PANTHER" id="PTHR43248">
    <property type="entry name" value="2-SUCCINYL-6-HYDROXY-2,4-CYCLOHEXADIENE-1-CARBOXYLATE SYNTHASE"/>
    <property type="match status" value="1"/>
</dbReference>
<evidence type="ECO:0000259" key="5">
    <source>
        <dbReference type="Pfam" id="PF08386"/>
    </source>
</evidence>